<evidence type="ECO:0000259" key="4">
    <source>
        <dbReference type="PROSITE" id="PS50932"/>
    </source>
</evidence>
<dbReference type="Gene3D" id="3.40.50.2300">
    <property type="match status" value="2"/>
</dbReference>
<dbReference type="CDD" id="cd01392">
    <property type="entry name" value="HTH_LacI"/>
    <property type="match status" value="1"/>
</dbReference>
<keyword evidence="1" id="KW-0805">Transcription regulation</keyword>
<dbReference type="SMART" id="SM00354">
    <property type="entry name" value="HTH_LACI"/>
    <property type="match status" value="1"/>
</dbReference>
<dbReference type="Gene3D" id="1.10.260.40">
    <property type="entry name" value="lambda repressor-like DNA-binding domains"/>
    <property type="match status" value="1"/>
</dbReference>
<gene>
    <name evidence="5" type="ORF">FHS09_003254</name>
</gene>
<dbReference type="CDD" id="cd06284">
    <property type="entry name" value="PBP1_LacI-like"/>
    <property type="match status" value="1"/>
</dbReference>
<dbReference type="Pfam" id="PF00356">
    <property type="entry name" value="LacI"/>
    <property type="match status" value="1"/>
</dbReference>
<dbReference type="InterPro" id="IPR028082">
    <property type="entry name" value="Peripla_BP_I"/>
</dbReference>
<keyword evidence="6" id="KW-1185">Reference proteome</keyword>
<protein>
    <submittedName>
        <fullName evidence="5">LacI family repressor for deo operon, udp, cdd, tsx, nupC, and nupG</fullName>
    </submittedName>
</protein>
<dbReference type="SUPFAM" id="SSF53822">
    <property type="entry name" value="Periplasmic binding protein-like I"/>
    <property type="match status" value="1"/>
</dbReference>
<organism evidence="5 6">
    <name type="scientific">Microbulbifer rhizosphaerae</name>
    <dbReference type="NCBI Taxonomy" id="1562603"/>
    <lineage>
        <taxon>Bacteria</taxon>
        <taxon>Pseudomonadati</taxon>
        <taxon>Pseudomonadota</taxon>
        <taxon>Gammaproteobacteria</taxon>
        <taxon>Cellvibrionales</taxon>
        <taxon>Microbulbiferaceae</taxon>
        <taxon>Microbulbifer</taxon>
    </lineage>
</organism>
<evidence type="ECO:0000256" key="2">
    <source>
        <dbReference type="ARBA" id="ARBA00023125"/>
    </source>
</evidence>
<dbReference type="InterPro" id="IPR010982">
    <property type="entry name" value="Lambda_DNA-bd_dom_sf"/>
</dbReference>
<dbReference type="PANTHER" id="PTHR30146:SF109">
    <property type="entry name" value="HTH-TYPE TRANSCRIPTIONAL REGULATOR GALS"/>
    <property type="match status" value="1"/>
</dbReference>
<dbReference type="InterPro" id="IPR000843">
    <property type="entry name" value="HTH_LacI"/>
</dbReference>
<dbReference type="RefSeq" id="WP_183461699.1">
    <property type="nucleotide sequence ID" value="NZ_JACHWZ010000016.1"/>
</dbReference>
<dbReference type="AlphaFoldDB" id="A0A7W4WDT7"/>
<evidence type="ECO:0000313" key="5">
    <source>
        <dbReference type="EMBL" id="MBB3062405.1"/>
    </source>
</evidence>
<dbReference type="InterPro" id="IPR046335">
    <property type="entry name" value="LacI/GalR-like_sensor"/>
</dbReference>
<comment type="caution">
    <text evidence="5">The sequence shown here is derived from an EMBL/GenBank/DDBJ whole genome shotgun (WGS) entry which is preliminary data.</text>
</comment>
<dbReference type="SUPFAM" id="SSF47413">
    <property type="entry name" value="lambda repressor-like DNA-binding domains"/>
    <property type="match status" value="1"/>
</dbReference>
<dbReference type="PANTHER" id="PTHR30146">
    <property type="entry name" value="LACI-RELATED TRANSCRIPTIONAL REPRESSOR"/>
    <property type="match status" value="1"/>
</dbReference>
<keyword evidence="3" id="KW-0804">Transcription</keyword>
<evidence type="ECO:0000256" key="3">
    <source>
        <dbReference type="ARBA" id="ARBA00023163"/>
    </source>
</evidence>
<name>A0A7W4WDT7_9GAMM</name>
<accession>A0A7W4WDT7</accession>
<dbReference type="Proteomes" id="UP000535937">
    <property type="component" value="Unassembled WGS sequence"/>
</dbReference>
<reference evidence="5 6" key="1">
    <citation type="submission" date="2020-08" db="EMBL/GenBank/DDBJ databases">
        <title>Genomic Encyclopedia of Type Strains, Phase III (KMG-III): the genomes of soil and plant-associated and newly described type strains.</title>
        <authorList>
            <person name="Whitman W."/>
        </authorList>
    </citation>
    <scope>NUCLEOTIDE SEQUENCE [LARGE SCALE GENOMIC DNA]</scope>
    <source>
        <strain evidence="5 6">CECT 8799</strain>
    </source>
</reference>
<sequence>MSIKQVAKIAGVSIATVSRYLNSPEHVREKTRRKVQEAILQTGYAPNALARNFRRGRTSLVVVILPSVGDPFFAGVMRGIWRVAREEGYSILIRETQFNTLEFDEYSDIVFSKQADGIILLASTSPFMKEGNGKLGKNGGHKGEKLPPIVIGCETVAPQLSHYPSVRVDNESAAAEATRHLIRLGHRRIGFISGLHTSLLTRGREQGYRQAMTEAGLEVADNWIAEGRQTIEGARGAVHYLLAQSPRPTAIFCANDEMAMGAMHELRRAGLRIPEDISVLGFDDIRYAEVLDPPLTTVAQPAEEIGEHTMQRLCRAIGGDDIGGEPEIVPHRLVIRESTGAPPAD</sequence>
<keyword evidence="2" id="KW-0238">DNA-binding</keyword>
<proteinExistence type="predicted"/>
<feature type="domain" description="HTH lacI-type" evidence="4">
    <location>
        <begin position="1"/>
        <end position="55"/>
    </location>
</feature>
<dbReference type="PROSITE" id="PS50932">
    <property type="entry name" value="HTH_LACI_2"/>
    <property type="match status" value="1"/>
</dbReference>
<dbReference type="EMBL" id="JACHWZ010000016">
    <property type="protein sequence ID" value="MBB3062405.1"/>
    <property type="molecule type" value="Genomic_DNA"/>
</dbReference>
<dbReference type="Pfam" id="PF13377">
    <property type="entry name" value="Peripla_BP_3"/>
    <property type="match status" value="1"/>
</dbReference>
<evidence type="ECO:0000313" key="6">
    <source>
        <dbReference type="Proteomes" id="UP000535937"/>
    </source>
</evidence>
<dbReference type="GO" id="GO:0000976">
    <property type="term" value="F:transcription cis-regulatory region binding"/>
    <property type="evidence" value="ECO:0007669"/>
    <property type="project" value="TreeGrafter"/>
</dbReference>
<dbReference type="GO" id="GO:0003700">
    <property type="term" value="F:DNA-binding transcription factor activity"/>
    <property type="evidence" value="ECO:0007669"/>
    <property type="project" value="TreeGrafter"/>
</dbReference>
<evidence type="ECO:0000256" key="1">
    <source>
        <dbReference type="ARBA" id="ARBA00023015"/>
    </source>
</evidence>